<comment type="caution">
    <text evidence="5">The sequence shown here is derived from an EMBL/GenBank/DDBJ whole genome shotgun (WGS) entry which is preliminary data.</text>
</comment>
<sequence>MSLGGGAVPYYSDIIAIGAFAAMKRGIVVSCSAGNDGPVRESVSNVAPWIMTVGAGTIYRDFPAFATLGSGKNFEGQSLYSGKGMGVVVKLAGGVGMILANTLGDSHLLPAVAFGVKFGHMIRKYVNSTKNPTAVLSFGGTVVNVKPSPVVAAFSSRAPNIVTPEILKPDLIGPGVNILAAWPDNMSPTQLAIDNRTTKFNIFSGTS</sequence>
<keyword evidence="2" id="KW-0732">Signal</keyword>
<dbReference type="PANTHER" id="PTHR10795">
    <property type="entry name" value="PROPROTEIN CONVERTASE SUBTILISIN/KEXIN"/>
    <property type="match status" value="1"/>
</dbReference>
<dbReference type="InterPro" id="IPR045051">
    <property type="entry name" value="SBT"/>
</dbReference>
<dbReference type="SUPFAM" id="SSF52743">
    <property type="entry name" value="Subtilisin-like"/>
    <property type="match status" value="1"/>
</dbReference>
<dbReference type="Gene3D" id="3.50.30.30">
    <property type="match status" value="1"/>
</dbReference>
<name>A0ABD3C297_9LAMI</name>
<dbReference type="Gene3D" id="3.40.50.200">
    <property type="entry name" value="Peptidase S8/S53 domain"/>
    <property type="match status" value="1"/>
</dbReference>
<comment type="caution">
    <text evidence="3">Lacks conserved residue(s) required for the propagation of feature annotation.</text>
</comment>
<accession>A0ABD3C297</accession>
<proteinExistence type="inferred from homology"/>
<evidence type="ECO:0000259" key="4">
    <source>
        <dbReference type="Pfam" id="PF00082"/>
    </source>
</evidence>
<reference evidence="6" key="1">
    <citation type="journal article" date="2024" name="IScience">
        <title>Strigolactones Initiate the Formation of Haustorium-like Structures in Castilleja.</title>
        <authorList>
            <person name="Buerger M."/>
            <person name="Peterson D."/>
            <person name="Chory J."/>
        </authorList>
    </citation>
    <scope>NUCLEOTIDE SEQUENCE [LARGE SCALE GENOMIC DNA]</scope>
</reference>
<feature type="domain" description="Peptidase S8/S53" evidence="4">
    <location>
        <begin position="1"/>
        <end position="207"/>
    </location>
</feature>
<dbReference type="CDD" id="cd02120">
    <property type="entry name" value="PA_subtilisin_like"/>
    <property type="match status" value="1"/>
</dbReference>
<dbReference type="InterPro" id="IPR036852">
    <property type="entry name" value="Peptidase_S8/S53_dom_sf"/>
</dbReference>
<evidence type="ECO:0000313" key="5">
    <source>
        <dbReference type="EMBL" id="KAL3623584.1"/>
    </source>
</evidence>
<comment type="similarity">
    <text evidence="1 3">Belongs to the peptidase S8 family.</text>
</comment>
<organism evidence="5 6">
    <name type="scientific">Castilleja foliolosa</name>
    <dbReference type="NCBI Taxonomy" id="1961234"/>
    <lineage>
        <taxon>Eukaryota</taxon>
        <taxon>Viridiplantae</taxon>
        <taxon>Streptophyta</taxon>
        <taxon>Embryophyta</taxon>
        <taxon>Tracheophyta</taxon>
        <taxon>Spermatophyta</taxon>
        <taxon>Magnoliopsida</taxon>
        <taxon>eudicotyledons</taxon>
        <taxon>Gunneridae</taxon>
        <taxon>Pentapetalae</taxon>
        <taxon>asterids</taxon>
        <taxon>lamiids</taxon>
        <taxon>Lamiales</taxon>
        <taxon>Orobanchaceae</taxon>
        <taxon>Pedicularideae</taxon>
        <taxon>Castillejinae</taxon>
        <taxon>Castilleja</taxon>
    </lineage>
</organism>
<evidence type="ECO:0000256" key="1">
    <source>
        <dbReference type="ARBA" id="ARBA00011073"/>
    </source>
</evidence>
<evidence type="ECO:0000256" key="2">
    <source>
        <dbReference type="ARBA" id="ARBA00022729"/>
    </source>
</evidence>
<dbReference type="PROSITE" id="PS51892">
    <property type="entry name" value="SUBTILASE"/>
    <property type="match status" value="1"/>
</dbReference>
<dbReference type="InterPro" id="IPR000209">
    <property type="entry name" value="Peptidase_S8/S53_dom"/>
</dbReference>
<gene>
    <name evidence="5" type="ORF">CASFOL_032400</name>
</gene>
<dbReference type="Pfam" id="PF00082">
    <property type="entry name" value="Peptidase_S8"/>
    <property type="match status" value="1"/>
</dbReference>
<dbReference type="Proteomes" id="UP001632038">
    <property type="component" value="Unassembled WGS sequence"/>
</dbReference>
<dbReference type="AlphaFoldDB" id="A0ABD3C297"/>
<evidence type="ECO:0000256" key="3">
    <source>
        <dbReference type="PROSITE-ProRule" id="PRU01240"/>
    </source>
</evidence>
<keyword evidence="6" id="KW-1185">Reference proteome</keyword>
<evidence type="ECO:0000313" key="6">
    <source>
        <dbReference type="Proteomes" id="UP001632038"/>
    </source>
</evidence>
<dbReference type="EMBL" id="JAVIJP010000054">
    <property type="protein sequence ID" value="KAL3623584.1"/>
    <property type="molecule type" value="Genomic_DNA"/>
</dbReference>
<protein>
    <recommendedName>
        <fullName evidence="4">Peptidase S8/S53 domain-containing protein</fullName>
    </recommendedName>
</protein>